<protein>
    <recommendedName>
        <fullName evidence="4">DUF4139 domain-containing protein</fullName>
    </recommendedName>
</protein>
<organism evidence="2 3">
    <name type="scientific">Candidatus Bilamarchaeum dharawalense</name>
    <dbReference type="NCBI Taxonomy" id="2885759"/>
    <lineage>
        <taxon>Archaea</taxon>
        <taxon>Candidatus Micrarchaeota</taxon>
        <taxon>Candidatus Micrarchaeia</taxon>
        <taxon>Candidatus Anstonellales</taxon>
        <taxon>Candidatus Bilamarchaeaceae</taxon>
        <taxon>Candidatus Bilamarchaeum</taxon>
    </lineage>
</organism>
<proteinExistence type="predicted"/>
<feature type="coiled-coil region" evidence="1">
    <location>
        <begin position="568"/>
        <end position="650"/>
    </location>
</feature>
<reference evidence="2 3" key="1">
    <citation type="submission" date="2019-08" db="EMBL/GenBank/DDBJ databases">
        <authorList>
            <person name="Vazquez-Campos X."/>
        </authorList>
    </citation>
    <scope>NUCLEOTIDE SEQUENCE [LARGE SCALE GENOMIC DNA]</scope>
    <source>
        <strain evidence="2">LFW-283_2</strain>
    </source>
</reference>
<dbReference type="EMBL" id="CABMJJ010000011">
    <property type="protein sequence ID" value="VVC04817.1"/>
    <property type="molecule type" value="Genomic_DNA"/>
</dbReference>
<evidence type="ECO:0008006" key="4">
    <source>
        <dbReference type="Google" id="ProtNLM"/>
    </source>
</evidence>
<gene>
    <name evidence="2" type="ORF">LFW2832_01130</name>
</gene>
<dbReference type="Proteomes" id="UP000789941">
    <property type="component" value="Unassembled WGS sequence"/>
</dbReference>
<accession>A0A5E4LV18</accession>
<evidence type="ECO:0000313" key="3">
    <source>
        <dbReference type="Proteomes" id="UP000789941"/>
    </source>
</evidence>
<evidence type="ECO:0000313" key="2">
    <source>
        <dbReference type="EMBL" id="VVC04817.1"/>
    </source>
</evidence>
<evidence type="ECO:0000256" key="1">
    <source>
        <dbReference type="SAM" id="Coils"/>
    </source>
</evidence>
<name>A0A5E4LV18_9ARCH</name>
<keyword evidence="1" id="KW-0175">Coiled coil</keyword>
<dbReference type="AlphaFoldDB" id="A0A5E4LV18"/>
<sequence>MEGLSVRKIVLYKHGVGYVERRGKLKTDEIKLQFKRGQMNDVLKSLLVLDAGGKVTGVSYESHEETSEKLKNALEVPEGKAVMGFLAALTGYNVTIVAGKVFSGILVGVEEAENKAPEQGVVINTEQQKSRSVVSILDNKGKTHFIRVDEIKNVGIDDKKVLDDLRYYLDLTAAERKHDIKGVTVHLDGDKTHDLAISYIIEMPVWRTSYRFAYDDKGSLLQGWGIMDNSLEEDLEDVEVSFVAGQPISFIYDFYAPPLASRPVVREYVRAVSAPVEMESSMDEEKKSEYMDDGVCGGAMPCAVTPKSEAAPPAPGKGARYARPDVMVMENSASVQTKGQNLGAFFRYDITTPVTVKRGESAMLPIVQQKIDCKKVYVYNSEKNYQNPMVAVRFENRTGLTLERGPLTIYDAGMYAGEAILPFTPEGAEQFIVYAVELGVEASNETRTDSVFRQSTLSGAYLVKTFYEKTKIKYKINNKTKEAKKILLEQRKYPGYELCDTPKPAEQTEGFYRWYLDIPAGKTVEFTAVQARLMSYSESILNMTVETLEYYFKNGQMDNRMKEFVGQIIAKNNEIRDLAQEKVNLDAERTRFLQEQERLRKNIGALSQSGDDAALRKKYVKQLDDEEERIQEINNRITEIDNETLELQKQVNKILNSFK</sequence>
<comment type="caution">
    <text evidence="2">The sequence shown here is derived from an EMBL/GenBank/DDBJ whole genome shotgun (WGS) entry which is preliminary data.</text>
</comment>